<comment type="caution">
    <text evidence="5">The sequence shown here is derived from an EMBL/GenBank/DDBJ whole genome shotgun (WGS) entry which is preliminary data.</text>
</comment>
<evidence type="ECO:0000256" key="3">
    <source>
        <dbReference type="SAM" id="Phobius"/>
    </source>
</evidence>
<dbReference type="Proteomes" id="UP000624041">
    <property type="component" value="Unassembled WGS sequence"/>
</dbReference>
<comment type="similarity">
    <text evidence="1">Belongs to the zinc-associated anti-sigma factor (ZAS) superfamily. Anti-sigma-W factor family.</text>
</comment>
<organism evidence="5 6">
    <name type="scientific">Oceanobacillus indicireducens</name>
    <dbReference type="NCBI Taxonomy" id="1004261"/>
    <lineage>
        <taxon>Bacteria</taxon>
        <taxon>Bacillati</taxon>
        <taxon>Bacillota</taxon>
        <taxon>Bacilli</taxon>
        <taxon>Bacillales</taxon>
        <taxon>Bacillaceae</taxon>
        <taxon>Oceanobacillus</taxon>
    </lineage>
</organism>
<dbReference type="AlphaFoldDB" id="A0A918D587"/>
<evidence type="ECO:0000256" key="2">
    <source>
        <dbReference type="ARBA" id="ARBA00024438"/>
    </source>
</evidence>
<keyword evidence="3" id="KW-0812">Transmembrane</keyword>
<feature type="domain" description="Putative zinc-finger" evidence="4">
    <location>
        <begin position="6"/>
        <end position="38"/>
    </location>
</feature>
<dbReference type="EMBL" id="BMOS01000038">
    <property type="protein sequence ID" value="GGN65652.1"/>
    <property type="molecule type" value="Genomic_DNA"/>
</dbReference>
<dbReference type="Pfam" id="PF13490">
    <property type="entry name" value="zf-HC2"/>
    <property type="match status" value="1"/>
</dbReference>
<evidence type="ECO:0000313" key="6">
    <source>
        <dbReference type="Proteomes" id="UP000624041"/>
    </source>
</evidence>
<sequence length="212" mass="24192">MKCNAETIGLMHKYLDGDITTEEEQQLKYHLEDCEACQEHFRELKRTLTLIQSAERFEAPANFTANVMKNLPTEKKQVKYLRWFKMHPMLTAAAVFFILMFTGVFFTWEQDNQLVVSKQENLIIEGDTVIVPEGEVVEGDLLVKNGNLIINGTVDGNVTLVNGKLIDDDPLDNRGLMASVGEINGEFESVDQTFDWILYKLKGFAKKVFSFE</sequence>
<name>A0A918D587_9BACI</name>
<evidence type="ECO:0000313" key="5">
    <source>
        <dbReference type="EMBL" id="GGN65652.1"/>
    </source>
</evidence>
<dbReference type="InterPro" id="IPR041916">
    <property type="entry name" value="Anti_sigma_zinc_sf"/>
</dbReference>
<keyword evidence="6" id="KW-1185">Reference proteome</keyword>
<protein>
    <recommendedName>
        <fullName evidence="2">Anti-sigma-W factor RsiW</fullName>
    </recommendedName>
</protein>
<dbReference type="Gene3D" id="1.10.10.1320">
    <property type="entry name" value="Anti-sigma factor, zinc-finger domain"/>
    <property type="match status" value="1"/>
</dbReference>
<reference evidence="5" key="1">
    <citation type="journal article" date="2014" name="Int. J. Syst. Evol. Microbiol.">
        <title>Complete genome sequence of Corynebacterium casei LMG S-19264T (=DSM 44701T), isolated from a smear-ripened cheese.</title>
        <authorList>
            <consortium name="US DOE Joint Genome Institute (JGI-PGF)"/>
            <person name="Walter F."/>
            <person name="Albersmeier A."/>
            <person name="Kalinowski J."/>
            <person name="Ruckert C."/>
        </authorList>
    </citation>
    <scope>NUCLEOTIDE SEQUENCE</scope>
    <source>
        <strain evidence="5">JCM 17251</strain>
    </source>
</reference>
<proteinExistence type="inferred from homology"/>
<gene>
    <name evidence="5" type="ORF">GCM10007971_34720</name>
</gene>
<accession>A0A918D587</accession>
<reference evidence="5" key="2">
    <citation type="submission" date="2020-09" db="EMBL/GenBank/DDBJ databases">
        <authorList>
            <person name="Sun Q."/>
            <person name="Ohkuma M."/>
        </authorList>
    </citation>
    <scope>NUCLEOTIDE SEQUENCE</scope>
    <source>
        <strain evidence="5">JCM 17251</strain>
    </source>
</reference>
<keyword evidence="3" id="KW-0472">Membrane</keyword>
<feature type="transmembrane region" description="Helical" evidence="3">
    <location>
        <begin position="89"/>
        <end position="108"/>
    </location>
</feature>
<evidence type="ECO:0000259" key="4">
    <source>
        <dbReference type="Pfam" id="PF13490"/>
    </source>
</evidence>
<keyword evidence="3" id="KW-1133">Transmembrane helix</keyword>
<evidence type="ECO:0000256" key="1">
    <source>
        <dbReference type="ARBA" id="ARBA00024353"/>
    </source>
</evidence>
<dbReference type="InterPro" id="IPR027383">
    <property type="entry name" value="Znf_put"/>
</dbReference>